<dbReference type="EMBL" id="JBBHLL010000089">
    <property type="protein sequence ID" value="KAK7818182.1"/>
    <property type="molecule type" value="Genomic_DNA"/>
</dbReference>
<evidence type="ECO:0000313" key="1">
    <source>
        <dbReference type="EMBL" id="KAK7818182.1"/>
    </source>
</evidence>
<proteinExistence type="predicted"/>
<dbReference type="Proteomes" id="UP001488838">
    <property type="component" value="Unassembled WGS sequence"/>
</dbReference>
<accession>A0AAW0IVA3</accession>
<evidence type="ECO:0000313" key="2">
    <source>
        <dbReference type="Proteomes" id="UP001488838"/>
    </source>
</evidence>
<gene>
    <name evidence="1" type="ORF">U0070_009570</name>
</gene>
<organism evidence="1 2">
    <name type="scientific">Myodes glareolus</name>
    <name type="common">Bank vole</name>
    <name type="synonym">Clethrionomys glareolus</name>
    <dbReference type="NCBI Taxonomy" id="447135"/>
    <lineage>
        <taxon>Eukaryota</taxon>
        <taxon>Metazoa</taxon>
        <taxon>Chordata</taxon>
        <taxon>Craniata</taxon>
        <taxon>Vertebrata</taxon>
        <taxon>Euteleostomi</taxon>
        <taxon>Mammalia</taxon>
        <taxon>Eutheria</taxon>
        <taxon>Euarchontoglires</taxon>
        <taxon>Glires</taxon>
        <taxon>Rodentia</taxon>
        <taxon>Myomorpha</taxon>
        <taxon>Muroidea</taxon>
        <taxon>Cricetidae</taxon>
        <taxon>Arvicolinae</taxon>
        <taxon>Myodes</taxon>
    </lineage>
</organism>
<dbReference type="AlphaFoldDB" id="A0AAW0IVA3"/>
<sequence>MWNLEEELKASRRLSSVNSVKLILEVVMTTSASTSLWVIVGRHGCYSHSIKAGVALKTHLGNPVLILHLLHSVQPPNCHGNLLCYSREVIELGFMALECAVNIVFTPTGPDERAICT</sequence>
<name>A0AAW0IVA3_MYOGA</name>
<comment type="caution">
    <text evidence="1">The sequence shown here is derived from an EMBL/GenBank/DDBJ whole genome shotgun (WGS) entry which is preliminary data.</text>
</comment>
<reference evidence="1 2" key="1">
    <citation type="journal article" date="2023" name="bioRxiv">
        <title>Conserved and derived expression patterns and positive selection on dental genes reveal complex evolutionary context of ever-growing rodent molars.</title>
        <authorList>
            <person name="Calamari Z.T."/>
            <person name="Song A."/>
            <person name="Cohen E."/>
            <person name="Akter M."/>
            <person name="Roy R.D."/>
            <person name="Hallikas O."/>
            <person name="Christensen M.M."/>
            <person name="Li P."/>
            <person name="Marangoni P."/>
            <person name="Jernvall J."/>
            <person name="Klein O.D."/>
        </authorList>
    </citation>
    <scope>NUCLEOTIDE SEQUENCE [LARGE SCALE GENOMIC DNA]</scope>
    <source>
        <strain evidence="1">V071</strain>
    </source>
</reference>
<keyword evidence="2" id="KW-1185">Reference proteome</keyword>
<protein>
    <submittedName>
        <fullName evidence="1">Uncharacterized protein</fullName>
    </submittedName>
</protein>